<sequence length="290" mass="32987">ETISRIPPSLQETRRQLALFSRDQRIIPTMHRVHVLVPLDDKAYYSNSEPRRYGEVVSVNKIQNIVSNTSRCIKQQAAEAVWNTEVHHQTLRHALRKDGDRMGDDLVDFSSCTSAGIHRQLLDKRVQAKMVDFCICIHPDAEADTGINTAIKQLRDASPSESVNHTDYSVFRNYPIALSIESKIQDGSEGAATLQIGTWHAAHWKYLSQHAHKEALNRLEFLPGLIVQGARWYFLGSTSSDGDTTVWSTQLIGETNSEIGAFRVIRAIQYLAWWCAEVYWPWFRANVLNL</sequence>
<keyword evidence="3" id="KW-1185">Reference proteome</keyword>
<feature type="domain" description="PD-(D/E)XK nuclease-like" evidence="1">
    <location>
        <begin position="43"/>
        <end position="280"/>
    </location>
</feature>
<evidence type="ECO:0000259" key="1">
    <source>
        <dbReference type="Pfam" id="PF20516"/>
    </source>
</evidence>
<dbReference type="AlphaFoldDB" id="A0AAJ0A8L0"/>
<comment type="caution">
    <text evidence="2">The sequence shown here is derived from an EMBL/GenBank/DDBJ whole genome shotgun (WGS) entry which is preliminary data.</text>
</comment>
<name>A0AAJ0A8L0_9PEZI</name>
<evidence type="ECO:0000313" key="3">
    <source>
        <dbReference type="Proteomes" id="UP001224890"/>
    </source>
</evidence>
<gene>
    <name evidence="2" type="ORF">BDP55DRAFT_527007</name>
</gene>
<dbReference type="Pfam" id="PF20516">
    <property type="entry name" value="PDDEXK_12"/>
    <property type="match status" value="1"/>
</dbReference>
<dbReference type="Proteomes" id="UP001224890">
    <property type="component" value="Unassembled WGS sequence"/>
</dbReference>
<dbReference type="InterPro" id="IPR046797">
    <property type="entry name" value="PDDEXK_12"/>
</dbReference>
<accession>A0AAJ0A8L0</accession>
<feature type="non-terminal residue" evidence="2">
    <location>
        <position position="1"/>
    </location>
</feature>
<proteinExistence type="predicted"/>
<dbReference type="EMBL" id="JAHMHR010000072">
    <property type="protein sequence ID" value="KAK1658536.1"/>
    <property type="molecule type" value="Genomic_DNA"/>
</dbReference>
<evidence type="ECO:0000313" key="2">
    <source>
        <dbReference type="EMBL" id="KAK1658536.1"/>
    </source>
</evidence>
<dbReference type="RefSeq" id="XP_060423300.1">
    <property type="nucleotide sequence ID" value="XM_060567819.1"/>
</dbReference>
<dbReference type="GeneID" id="85452345"/>
<protein>
    <recommendedName>
        <fullName evidence="1">PD-(D/E)XK nuclease-like domain-containing protein</fullName>
    </recommendedName>
</protein>
<feature type="non-terminal residue" evidence="2">
    <location>
        <position position="290"/>
    </location>
</feature>
<organism evidence="2 3">
    <name type="scientific">Colletotrichum godetiae</name>
    <dbReference type="NCBI Taxonomy" id="1209918"/>
    <lineage>
        <taxon>Eukaryota</taxon>
        <taxon>Fungi</taxon>
        <taxon>Dikarya</taxon>
        <taxon>Ascomycota</taxon>
        <taxon>Pezizomycotina</taxon>
        <taxon>Sordariomycetes</taxon>
        <taxon>Hypocreomycetidae</taxon>
        <taxon>Glomerellales</taxon>
        <taxon>Glomerellaceae</taxon>
        <taxon>Colletotrichum</taxon>
        <taxon>Colletotrichum acutatum species complex</taxon>
    </lineage>
</organism>
<reference evidence="2" key="1">
    <citation type="submission" date="2021-06" db="EMBL/GenBank/DDBJ databases">
        <title>Comparative genomics, transcriptomics and evolutionary studies reveal genomic signatures of adaptation to plant cell wall in hemibiotrophic fungi.</title>
        <authorList>
            <consortium name="DOE Joint Genome Institute"/>
            <person name="Baroncelli R."/>
            <person name="Diaz J.F."/>
            <person name="Benocci T."/>
            <person name="Peng M."/>
            <person name="Battaglia E."/>
            <person name="Haridas S."/>
            <person name="Andreopoulos W."/>
            <person name="Labutti K."/>
            <person name="Pangilinan J."/>
            <person name="Floch G.L."/>
            <person name="Makela M.R."/>
            <person name="Henrissat B."/>
            <person name="Grigoriev I.V."/>
            <person name="Crouch J.A."/>
            <person name="De Vries R.P."/>
            <person name="Sukno S.A."/>
            <person name="Thon M.R."/>
        </authorList>
    </citation>
    <scope>NUCLEOTIDE SEQUENCE</scope>
    <source>
        <strain evidence="2">CBS 193.32</strain>
    </source>
</reference>